<accession>A0A853FIV5</accession>
<evidence type="ECO:0000256" key="4">
    <source>
        <dbReference type="ARBA" id="ARBA00024346"/>
    </source>
</evidence>
<evidence type="ECO:0000256" key="3">
    <source>
        <dbReference type="ARBA" id="ARBA00024303"/>
    </source>
</evidence>
<dbReference type="Proteomes" id="UP000580517">
    <property type="component" value="Unassembled WGS sequence"/>
</dbReference>
<dbReference type="PIRSF" id="PIRSF015557">
    <property type="entry name" value="UCP015557"/>
    <property type="match status" value="1"/>
</dbReference>
<sequence length="409" mass="45313">MTAAHPTSPIRWARCCIPSFPRRPIRGLSIFTDVTHPSFDLFCRVVDNFGDIGVCWRLARQLARRPDTGPVRIWVDDMAAFSCIEPGAASAIPSASATMRIADVDIVPWRPDTALPAPHDVVIEAFACDPPAAFVASMASRDSFWINLEYLSAEPWVRDFHALPSLRPDGLRKAFFFPGFEAGTGGLLREPGLLSQRDQWLADPDARWFTLSQAGVPAPALAMLREGARQIMLFCYPHAPVNGLVHALQAQPQPSVMLVPAGVCPALRRGQHGSLLITEISFVSQDMFDRLLWSSDLNCVRGEDSLVRALWAARPMLWHVYPQAQDAHMAKLRAWLALAPYDPTVGQVMRCWNTEDDDALCAALSACLGAVQYQAWAKASEAWCKALSAQRDLASALLDFWRQARKLNR</sequence>
<proteinExistence type="inferred from homology"/>
<comment type="catalytic activity">
    <reaction evidence="7">
        <text>dTDP-beta-L-rhamnose + L-arginyl-[protein] = N(omega)-(alpha-L-rhamnosyl)-L-arginyl-[protein] + dTDP + H(+)</text>
        <dbReference type="Rhea" id="RHEA:66692"/>
        <dbReference type="Rhea" id="RHEA-COMP:10532"/>
        <dbReference type="Rhea" id="RHEA-COMP:17096"/>
        <dbReference type="ChEBI" id="CHEBI:15378"/>
        <dbReference type="ChEBI" id="CHEBI:29965"/>
        <dbReference type="ChEBI" id="CHEBI:57510"/>
        <dbReference type="ChEBI" id="CHEBI:58369"/>
        <dbReference type="ChEBI" id="CHEBI:167445"/>
    </reaction>
    <physiologicalReaction direction="left-to-right" evidence="7">
        <dbReference type="Rhea" id="RHEA:66693"/>
    </physiologicalReaction>
</comment>
<dbReference type="EMBL" id="JACCEW010000005">
    <property type="protein sequence ID" value="NYT38351.1"/>
    <property type="molecule type" value="Genomic_DNA"/>
</dbReference>
<dbReference type="GO" id="GO:0003746">
    <property type="term" value="F:translation elongation factor activity"/>
    <property type="evidence" value="ECO:0007669"/>
    <property type="project" value="UniProtKB-KW"/>
</dbReference>
<evidence type="ECO:0000256" key="2">
    <source>
        <dbReference type="ARBA" id="ARBA00022679"/>
    </source>
</evidence>
<gene>
    <name evidence="8" type="primary">earP</name>
    <name evidence="8" type="ORF">H0A68_15815</name>
</gene>
<evidence type="ECO:0000256" key="5">
    <source>
        <dbReference type="ARBA" id="ARBA00024416"/>
    </source>
</evidence>
<dbReference type="AlphaFoldDB" id="A0A853FIV5"/>
<organism evidence="8 9">
    <name type="scientific">Allopusillimonas soli</name>
    <dbReference type="NCBI Taxonomy" id="659016"/>
    <lineage>
        <taxon>Bacteria</taxon>
        <taxon>Pseudomonadati</taxon>
        <taxon>Pseudomonadota</taxon>
        <taxon>Betaproteobacteria</taxon>
        <taxon>Burkholderiales</taxon>
        <taxon>Alcaligenaceae</taxon>
        <taxon>Allopusillimonas</taxon>
    </lineage>
</organism>
<comment type="function">
    <text evidence="3">Protein-arginine rhamnosyltransferase that catalyzes the transfer of a single rhamnose to elongation factor P (EF-P) on 'Lys-32', a modification required for EF-P-dependent rescue of polyproline stalled ribosomes.</text>
</comment>
<name>A0A853FIV5_9BURK</name>
<dbReference type="GO" id="GO:0106361">
    <property type="term" value="F:protein-arginine rhamnosyltransferase activity"/>
    <property type="evidence" value="ECO:0007669"/>
    <property type="project" value="InterPro"/>
</dbReference>
<keyword evidence="1" id="KW-0328">Glycosyltransferase</keyword>
<dbReference type="NCBIfam" id="TIGR03837">
    <property type="entry name" value="efp_Arg_rhamno"/>
    <property type="match status" value="1"/>
</dbReference>
<comment type="similarity">
    <text evidence="4">Belongs to the glycosyltransferase 104 family.</text>
</comment>
<dbReference type="Pfam" id="PF10093">
    <property type="entry name" value="EarP"/>
    <property type="match status" value="1"/>
</dbReference>
<dbReference type="OrthoDB" id="209085at2"/>
<keyword evidence="8" id="KW-0648">Protein biosynthesis</keyword>
<reference evidence="8 9" key="1">
    <citation type="submission" date="2020-07" db="EMBL/GenBank/DDBJ databases">
        <title>Taxonomic revisions and descriptions of new bacterial species based on genomic comparisons in the high-G+C-content subgroup of the family Alcaligenaceae.</title>
        <authorList>
            <person name="Szabo A."/>
            <person name="Felfoldi T."/>
        </authorList>
    </citation>
    <scope>NUCLEOTIDE SEQUENCE [LARGE SCALE GENOMIC DNA]</scope>
    <source>
        <strain evidence="8 9">DSM 25264</strain>
    </source>
</reference>
<evidence type="ECO:0000313" key="9">
    <source>
        <dbReference type="Proteomes" id="UP000580517"/>
    </source>
</evidence>
<keyword evidence="9" id="KW-1185">Reference proteome</keyword>
<dbReference type="InterPro" id="IPR016633">
    <property type="entry name" value="EarP"/>
</dbReference>
<keyword evidence="8" id="KW-0251">Elongation factor</keyword>
<evidence type="ECO:0000256" key="6">
    <source>
        <dbReference type="ARBA" id="ARBA00030025"/>
    </source>
</evidence>
<evidence type="ECO:0000313" key="8">
    <source>
        <dbReference type="EMBL" id="NYT38351.1"/>
    </source>
</evidence>
<protein>
    <recommendedName>
        <fullName evidence="5">Protein-arginine rhamnosyltransferase</fullName>
    </recommendedName>
    <alternativeName>
        <fullName evidence="6">EF-P arginine rhamnosyltransferase</fullName>
    </alternativeName>
</protein>
<keyword evidence="2 8" id="KW-0808">Transferase</keyword>
<comment type="caution">
    <text evidence="8">The sequence shown here is derived from an EMBL/GenBank/DDBJ whole genome shotgun (WGS) entry which is preliminary data.</text>
</comment>
<evidence type="ECO:0000256" key="7">
    <source>
        <dbReference type="ARBA" id="ARBA00048472"/>
    </source>
</evidence>
<evidence type="ECO:0000256" key="1">
    <source>
        <dbReference type="ARBA" id="ARBA00022676"/>
    </source>
</evidence>